<gene>
    <name evidence="1" type="ORF">US19_C0013G0019</name>
</gene>
<evidence type="ECO:0000313" key="1">
    <source>
        <dbReference type="EMBL" id="KKQ09545.1"/>
    </source>
</evidence>
<sequence length="46" mass="5206">MTERGSSEKSIFNQIKKQEQPANEPFICKDSFGNYFAVSENLSSAF</sequence>
<accession>A0A0G0F7S8</accession>
<dbReference type="Proteomes" id="UP000034492">
    <property type="component" value="Unassembled WGS sequence"/>
</dbReference>
<dbReference type="AlphaFoldDB" id="A0A0G0F7S8"/>
<name>A0A0G0F7S8_9BACT</name>
<organism evidence="1 2">
    <name type="scientific">Candidatus Daviesbacteria bacterium GW2011_GWB1_36_5</name>
    <dbReference type="NCBI Taxonomy" id="1618426"/>
    <lineage>
        <taxon>Bacteria</taxon>
        <taxon>Candidatus Daviesiibacteriota</taxon>
    </lineage>
</organism>
<protein>
    <submittedName>
        <fullName evidence="1">Uncharacterized protein</fullName>
    </submittedName>
</protein>
<dbReference type="EMBL" id="LBSA01000013">
    <property type="protein sequence ID" value="KKQ09545.1"/>
    <property type="molecule type" value="Genomic_DNA"/>
</dbReference>
<comment type="caution">
    <text evidence="1">The sequence shown here is derived from an EMBL/GenBank/DDBJ whole genome shotgun (WGS) entry which is preliminary data.</text>
</comment>
<evidence type="ECO:0000313" key="2">
    <source>
        <dbReference type="Proteomes" id="UP000034492"/>
    </source>
</evidence>
<proteinExistence type="predicted"/>
<reference evidence="1 2" key="1">
    <citation type="journal article" date="2015" name="Nature">
        <title>rRNA introns, odd ribosomes, and small enigmatic genomes across a large radiation of phyla.</title>
        <authorList>
            <person name="Brown C.T."/>
            <person name="Hug L.A."/>
            <person name="Thomas B.C."/>
            <person name="Sharon I."/>
            <person name="Castelle C.J."/>
            <person name="Singh A."/>
            <person name="Wilkins M.J."/>
            <person name="Williams K.H."/>
            <person name="Banfield J.F."/>
        </authorList>
    </citation>
    <scope>NUCLEOTIDE SEQUENCE [LARGE SCALE GENOMIC DNA]</scope>
</reference>